<dbReference type="Proteomes" id="UP000321501">
    <property type="component" value="Chromosome"/>
</dbReference>
<protein>
    <recommendedName>
        <fullName evidence="1">IstB-like ATP-binding domain-containing protein</fullName>
    </recommendedName>
</protein>
<accession>A0A510KDH3</accession>
<evidence type="ECO:0000313" key="2">
    <source>
        <dbReference type="EMBL" id="BBM49730.1"/>
    </source>
</evidence>
<dbReference type="Gene3D" id="3.40.50.300">
    <property type="entry name" value="P-loop containing nucleotide triphosphate hydrolases"/>
    <property type="match status" value="1"/>
</dbReference>
<feature type="domain" description="IstB-like ATP-binding" evidence="1">
    <location>
        <begin position="52"/>
        <end position="243"/>
    </location>
</feature>
<dbReference type="InterPro" id="IPR002611">
    <property type="entry name" value="IstB_ATP-bd"/>
</dbReference>
<dbReference type="AlphaFoldDB" id="A0A510KDH3"/>
<gene>
    <name evidence="2" type="ORF">JMUB3934_1026</name>
</gene>
<dbReference type="Pfam" id="PF01695">
    <property type="entry name" value="IstB_IS21"/>
    <property type="match status" value="1"/>
</dbReference>
<dbReference type="InterPro" id="IPR027417">
    <property type="entry name" value="P-loop_NTPase"/>
</dbReference>
<reference evidence="2 3" key="1">
    <citation type="submission" date="2019-07" db="EMBL/GenBank/DDBJ databases">
        <title>Complete Genome Sequence of Leptotrichia wadei Strain JMUB3934.</title>
        <authorList>
            <person name="Watanabe S."/>
            <person name="Cui L."/>
        </authorList>
    </citation>
    <scope>NUCLEOTIDE SEQUENCE [LARGE SCALE GENOMIC DNA]</scope>
    <source>
        <strain evidence="2 3">JMUB3934</strain>
    </source>
</reference>
<name>A0A510KDH3_9FUSO</name>
<sequence>METQEIREAIQEILRKRGLTSTMIISQTTQRDLMTGISAPSVSASIFKEQDIEKYMGLSKLTEQDWHKRFENAEVKTPEEIEFKKSFEKYCKNFEVIKQKGLGILMSGNPGTGKTYYTTCIMNALNQKYLVYKTTLSDLLEEIRKSYKSFENENDDFLFSRLSKAELIIFDDLGNEFLSDWGKEKMFMILNFIYENNKPLIINTNLDAKQLSSFFNINGSDKLLDRIRSKCKTYIFKWESRRKDLYKKDFEELY</sequence>
<dbReference type="EMBL" id="AP019835">
    <property type="protein sequence ID" value="BBM49730.1"/>
    <property type="molecule type" value="Genomic_DNA"/>
</dbReference>
<dbReference type="GO" id="GO:0005524">
    <property type="term" value="F:ATP binding"/>
    <property type="evidence" value="ECO:0007669"/>
    <property type="project" value="InterPro"/>
</dbReference>
<dbReference type="SUPFAM" id="SSF52540">
    <property type="entry name" value="P-loop containing nucleoside triphosphate hydrolases"/>
    <property type="match status" value="1"/>
</dbReference>
<proteinExistence type="predicted"/>
<dbReference type="GO" id="GO:0006260">
    <property type="term" value="P:DNA replication"/>
    <property type="evidence" value="ECO:0007669"/>
    <property type="project" value="TreeGrafter"/>
</dbReference>
<evidence type="ECO:0000259" key="1">
    <source>
        <dbReference type="Pfam" id="PF01695"/>
    </source>
</evidence>
<dbReference type="PANTHER" id="PTHR30050">
    <property type="entry name" value="CHROMOSOMAL REPLICATION INITIATOR PROTEIN DNAA"/>
    <property type="match status" value="1"/>
</dbReference>
<evidence type="ECO:0000313" key="3">
    <source>
        <dbReference type="Proteomes" id="UP000321501"/>
    </source>
</evidence>
<dbReference type="PANTHER" id="PTHR30050:SF4">
    <property type="entry name" value="ATP-BINDING PROTEIN RV3427C IN INSERTION SEQUENCE-RELATED"/>
    <property type="match status" value="1"/>
</dbReference>
<organism evidence="2 3">
    <name type="scientific">Leptotrichia wadei</name>
    <dbReference type="NCBI Taxonomy" id="157687"/>
    <lineage>
        <taxon>Bacteria</taxon>
        <taxon>Fusobacteriati</taxon>
        <taxon>Fusobacteriota</taxon>
        <taxon>Fusobacteriia</taxon>
        <taxon>Fusobacteriales</taxon>
        <taxon>Leptotrichiaceae</taxon>
        <taxon>Leptotrichia</taxon>
    </lineage>
</organism>